<comment type="similarity">
    <text evidence="2">Belongs to the membrane fusion protein (MFP) (TC 8.A.1) family.</text>
</comment>
<gene>
    <name evidence="11" type="ORF">IQ235_17280</name>
</gene>
<evidence type="ECO:0000256" key="6">
    <source>
        <dbReference type="SAM" id="Coils"/>
    </source>
</evidence>
<protein>
    <submittedName>
        <fullName evidence="11">HlyD family efflux transporter periplasmic adaptor subunit</fullName>
    </submittedName>
</protein>
<dbReference type="Pfam" id="PF25917">
    <property type="entry name" value="BSH_RND"/>
    <property type="match status" value="1"/>
</dbReference>
<dbReference type="SUPFAM" id="SSF51230">
    <property type="entry name" value="Single hybrid motif"/>
    <property type="match status" value="1"/>
</dbReference>
<dbReference type="PANTHER" id="PTHR30386:SF26">
    <property type="entry name" value="TRANSPORT PROTEIN COMB"/>
    <property type="match status" value="1"/>
</dbReference>
<organism evidence="11 12">
    <name type="scientific">Zarconia navalis LEGE 11467</name>
    <dbReference type="NCBI Taxonomy" id="1828826"/>
    <lineage>
        <taxon>Bacteria</taxon>
        <taxon>Bacillati</taxon>
        <taxon>Cyanobacteriota</taxon>
        <taxon>Cyanophyceae</taxon>
        <taxon>Oscillatoriophycideae</taxon>
        <taxon>Oscillatoriales</taxon>
        <taxon>Oscillatoriales incertae sedis</taxon>
        <taxon>Zarconia</taxon>
        <taxon>Zarconia navalis</taxon>
    </lineage>
</organism>
<evidence type="ECO:0000256" key="2">
    <source>
        <dbReference type="ARBA" id="ARBA00009477"/>
    </source>
</evidence>
<comment type="subcellular location">
    <subcellularLocation>
        <location evidence="1">Membrane</location>
        <topology evidence="1">Single-pass membrane protein</topology>
    </subcellularLocation>
</comment>
<evidence type="ECO:0000256" key="3">
    <source>
        <dbReference type="ARBA" id="ARBA00022692"/>
    </source>
</evidence>
<evidence type="ECO:0000259" key="10">
    <source>
        <dbReference type="Pfam" id="PF26002"/>
    </source>
</evidence>
<dbReference type="InterPro" id="IPR058982">
    <property type="entry name" value="Beta-barrel_AprE"/>
</dbReference>
<evidence type="ECO:0000256" key="8">
    <source>
        <dbReference type="SAM" id="Phobius"/>
    </source>
</evidence>
<evidence type="ECO:0000256" key="1">
    <source>
        <dbReference type="ARBA" id="ARBA00004167"/>
    </source>
</evidence>
<dbReference type="GO" id="GO:0016020">
    <property type="term" value="C:membrane"/>
    <property type="evidence" value="ECO:0007669"/>
    <property type="project" value="UniProtKB-SubCell"/>
</dbReference>
<keyword evidence="3 8" id="KW-0812">Transmembrane</keyword>
<keyword evidence="5 8" id="KW-0472">Membrane</keyword>
<proteinExistence type="inferred from homology"/>
<evidence type="ECO:0000256" key="5">
    <source>
        <dbReference type="ARBA" id="ARBA00023136"/>
    </source>
</evidence>
<dbReference type="InterPro" id="IPR011053">
    <property type="entry name" value="Single_hybrid_motif"/>
</dbReference>
<dbReference type="PRINTS" id="PR01490">
    <property type="entry name" value="RTXTOXIND"/>
</dbReference>
<reference evidence="11" key="1">
    <citation type="submission" date="2020-10" db="EMBL/GenBank/DDBJ databases">
        <authorList>
            <person name="Castelo-Branco R."/>
            <person name="Eusebio N."/>
            <person name="Adriana R."/>
            <person name="Vieira A."/>
            <person name="Brugerolle De Fraissinette N."/>
            <person name="Rezende De Castro R."/>
            <person name="Schneider M.P."/>
            <person name="Vasconcelos V."/>
            <person name="Leao P.N."/>
        </authorList>
    </citation>
    <scope>NUCLEOTIDE SEQUENCE</scope>
    <source>
        <strain evidence="11">LEGE 11467</strain>
    </source>
</reference>
<feature type="transmembrane region" description="Helical" evidence="8">
    <location>
        <begin position="27"/>
        <end position="45"/>
    </location>
</feature>
<evidence type="ECO:0000313" key="12">
    <source>
        <dbReference type="Proteomes" id="UP000621799"/>
    </source>
</evidence>
<dbReference type="Gene3D" id="2.40.30.170">
    <property type="match status" value="1"/>
</dbReference>
<evidence type="ECO:0000313" key="11">
    <source>
        <dbReference type="EMBL" id="MBE9042525.1"/>
    </source>
</evidence>
<feature type="domain" description="AprE-like beta-barrel" evidence="10">
    <location>
        <begin position="472"/>
        <end position="562"/>
    </location>
</feature>
<comment type="caution">
    <text evidence="11">The sequence shown here is derived from an EMBL/GenBank/DDBJ whole genome shotgun (WGS) entry which is preliminary data.</text>
</comment>
<dbReference type="EMBL" id="JADEXN010000375">
    <property type="protein sequence ID" value="MBE9042525.1"/>
    <property type="molecule type" value="Genomic_DNA"/>
</dbReference>
<keyword evidence="4 8" id="KW-1133">Transmembrane helix</keyword>
<evidence type="ECO:0000256" key="4">
    <source>
        <dbReference type="ARBA" id="ARBA00022989"/>
    </source>
</evidence>
<dbReference type="AlphaFoldDB" id="A0A928W3H4"/>
<accession>A0A928W3H4</accession>
<feature type="region of interest" description="Disordered" evidence="7">
    <location>
        <begin position="236"/>
        <end position="265"/>
    </location>
</feature>
<dbReference type="Gene3D" id="1.20.5.340">
    <property type="match status" value="1"/>
</dbReference>
<dbReference type="PANTHER" id="PTHR30386">
    <property type="entry name" value="MEMBRANE FUSION SUBUNIT OF EMRAB-TOLC MULTIDRUG EFFLUX PUMP"/>
    <property type="match status" value="1"/>
</dbReference>
<feature type="compositionally biased region" description="Basic and acidic residues" evidence="7">
    <location>
        <begin position="243"/>
        <end position="265"/>
    </location>
</feature>
<dbReference type="Gene3D" id="2.40.50.100">
    <property type="match status" value="1"/>
</dbReference>
<feature type="domain" description="Multidrug resistance protein MdtA-like barrel-sandwich hybrid" evidence="9">
    <location>
        <begin position="66"/>
        <end position="131"/>
    </location>
</feature>
<sequence>MTTTIQKIDTIQDQPVILEQPAIWTRAFIWLIVVMTASTLIWAALAKIDHSIPAQGKLEPDGALKEVKAPVGGVVREIHIEGGDKVKKGDLLVTLDPTTSEAEVEALRESQEILEQQERAISSPGSVGIGEGTANLDSLIQTRTALASENQFLQAQVNGGDPGGLVGGTFDANQQQLLDVSREELESRKRAANAEIRTLEEQISQARIQKEAAQERRPLEQLGLQSAEERVASARQRLIGGQERQEGARDRRRNAQERKRTAQEQLAKEQEILDRIRPVVEQGAVAELQLNRQEQQVLSSQNTVLGLESEVSSADDEINRIGAEMAQTREEIAALEGDIASRRAQITDLESEILRLQEEEQRLVASIDQAEARSKNSVDTTNRETLARIAQNQRQIAQIDDQLARTNLDNQRQIAQVGSELTRAEQTLAYRELRSPVDGIIFEIAPNAIGDVIGQGGSGTEPVVSIVPEGKLIAAGDVTNQDIGFLTEGMEVEVQIDAFPATEFGTIPGKLVSIGEDALPPDQNYQYWRFPVTVELGQQFIKIGQKDIPLQSGMSVRSNIKVRERTVLSIFLNKFANQKEVLENVR</sequence>
<evidence type="ECO:0000259" key="9">
    <source>
        <dbReference type="Pfam" id="PF25917"/>
    </source>
</evidence>
<name>A0A928W3H4_9CYAN</name>
<dbReference type="RefSeq" id="WP_264322683.1">
    <property type="nucleotide sequence ID" value="NZ_JADEXN010000375.1"/>
</dbReference>
<keyword evidence="12" id="KW-1185">Reference proteome</keyword>
<dbReference type="Pfam" id="PF26002">
    <property type="entry name" value="Beta-barrel_AprE"/>
    <property type="match status" value="1"/>
</dbReference>
<feature type="coiled-coil region" evidence="6">
    <location>
        <begin position="311"/>
        <end position="373"/>
    </location>
</feature>
<keyword evidence="6" id="KW-0175">Coiled coil</keyword>
<dbReference type="InterPro" id="IPR050739">
    <property type="entry name" value="MFP"/>
</dbReference>
<dbReference type="Proteomes" id="UP000621799">
    <property type="component" value="Unassembled WGS sequence"/>
</dbReference>
<dbReference type="InterPro" id="IPR058625">
    <property type="entry name" value="MdtA-like_BSH"/>
</dbReference>
<evidence type="ECO:0000256" key="7">
    <source>
        <dbReference type="SAM" id="MobiDB-lite"/>
    </source>
</evidence>